<accession>A0A151I490</accession>
<dbReference type="GO" id="GO:0000026">
    <property type="term" value="F:alpha-1,2-mannosyltransferase activity"/>
    <property type="evidence" value="ECO:0007669"/>
    <property type="project" value="TreeGrafter"/>
</dbReference>
<keyword evidence="5 8" id="KW-0256">Endoplasmic reticulum</keyword>
<feature type="transmembrane region" description="Helical" evidence="8">
    <location>
        <begin position="91"/>
        <end position="112"/>
    </location>
</feature>
<feature type="non-terminal residue" evidence="9">
    <location>
        <position position="1"/>
    </location>
</feature>
<feature type="transmembrane region" description="Helical" evidence="8">
    <location>
        <begin position="132"/>
        <end position="151"/>
    </location>
</feature>
<dbReference type="Pfam" id="PF03901">
    <property type="entry name" value="Glyco_transf_22"/>
    <property type="match status" value="1"/>
</dbReference>
<sequence>HTLIRNCQSEMHLSKEFGLLLLLILWRLISVIVVQTAHVPDEYWQSLEVAHRLAFGYGYLTWEWTTMIRSYMYPFLIAILYRILAKLSLDYILLLTLLPRVFQAILVAYADYRFYQWTKNKWMLISLCLNPFWYYYCYCYGTFVITPWKFFQTNVLKNVGNTYGIKHWLCNIIIGLFISMIHQRGTLTIMADLRNEITRTNTSLTDTLILTPCHSTPLYSHLHVNISIRFLTCEPNLSNTENYIDEADQFFANATVWLRDNYINNVKVMLPTYVIAFDKIASEISEFLRTYKLIAKEFYTYRSLTVGNYGENILLYKRVYSYTKSTDSCYIFLSFSFFLNLFCEATTTTCSPRYGRGTHDQCCTEPCNFRRRSVRERPRGKSEKKRDEEHRSSVRCCRRDRFCSARLLRCAPTGTMTGTRMMGGTGGGGGSNSQNILVTLYVTTAGLQGNALGSDEEEITLLVYVLIDELQNKVR</sequence>
<evidence type="ECO:0000256" key="3">
    <source>
        <dbReference type="ARBA" id="ARBA00022679"/>
    </source>
</evidence>
<evidence type="ECO:0000256" key="1">
    <source>
        <dbReference type="ARBA" id="ARBA00004477"/>
    </source>
</evidence>
<dbReference type="EMBL" id="KQ976462">
    <property type="protein sequence ID" value="KYM84660.1"/>
    <property type="molecule type" value="Genomic_DNA"/>
</dbReference>
<reference evidence="9 10" key="1">
    <citation type="submission" date="2015-09" db="EMBL/GenBank/DDBJ databases">
        <title>Atta colombica WGS genome.</title>
        <authorList>
            <person name="Nygaard S."/>
            <person name="Hu H."/>
            <person name="Boomsma J."/>
            <person name="Zhang G."/>
        </authorList>
    </citation>
    <scope>NUCLEOTIDE SEQUENCE [LARGE SCALE GENOMIC DNA]</scope>
    <source>
        <strain evidence="9">Treedump-2</strain>
        <tissue evidence="9">Whole body</tissue>
    </source>
</reference>
<evidence type="ECO:0000256" key="8">
    <source>
        <dbReference type="RuleBase" id="RU363075"/>
    </source>
</evidence>
<keyword evidence="10" id="KW-1185">Reference proteome</keyword>
<comment type="similarity">
    <text evidence="8">Belongs to the glycosyltransferase 22 family.</text>
</comment>
<evidence type="ECO:0000256" key="6">
    <source>
        <dbReference type="ARBA" id="ARBA00022989"/>
    </source>
</evidence>
<keyword evidence="4 8" id="KW-0812">Transmembrane</keyword>
<evidence type="ECO:0000256" key="7">
    <source>
        <dbReference type="ARBA" id="ARBA00023136"/>
    </source>
</evidence>
<protein>
    <recommendedName>
        <fullName evidence="8">Mannosyltransferase</fullName>
        <ecNumber evidence="8">2.4.1.-</ecNumber>
    </recommendedName>
</protein>
<evidence type="ECO:0000313" key="9">
    <source>
        <dbReference type="EMBL" id="KYM84660.1"/>
    </source>
</evidence>
<feature type="transmembrane region" description="Helical" evidence="8">
    <location>
        <begin position="67"/>
        <end position="84"/>
    </location>
</feature>
<dbReference type="EC" id="2.4.1.-" evidence="8"/>
<dbReference type="GO" id="GO:0005789">
    <property type="term" value="C:endoplasmic reticulum membrane"/>
    <property type="evidence" value="ECO:0007669"/>
    <property type="project" value="UniProtKB-SubCell"/>
</dbReference>
<proteinExistence type="inferred from homology"/>
<evidence type="ECO:0000313" key="10">
    <source>
        <dbReference type="Proteomes" id="UP000078540"/>
    </source>
</evidence>
<keyword evidence="7 8" id="KW-0472">Membrane</keyword>
<keyword evidence="2 8" id="KW-0328">Glycosyltransferase</keyword>
<dbReference type="Proteomes" id="UP000078540">
    <property type="component" value="Unassembled WGS sequence"/>
</dbReference>
<dbReference type="InterPro" id="IPR005599">
    <property type="entry name" value="GPI_mannosylTrfase"/>
</dbReference>
<comment type="subcellular location">
    <subcellularLocation>
        <location evidence="1 8">Endoplasmic reticulum membrane</location>
        <topology evidence="1 8">Multi-pass membrane protein</topology>
    </subcellularLocation>
</comment>
<evidence type="ECO:0000256" key="4">
    <source>
        <dbReference type="ARBA" id="ARBA00022692"/>
    </source>
</evidence>
<organism evidence="9 10">
    <name type="scientific">Atta colombica</name>
    <dbReference type="NCBI Taxonomy" id="520822"/>
    <lineage>
        <taxon>Eukaryota</taxon>
        <taxon>Metazoa</taxon>
        <taxon>Ecdysozoa</taxon>
        <taxon>Arthropoda</taxon>
        <taxon>Hexapoda</taxon>
        <taxon>Insecta</taxon>
        <taxon>Pterygota</taxon>
        <taxon>Neoptera</taxon>
        <taxon>Endopterygota</taxon>
        <taxon>Hymenoptera</taxon>
        <taxon>Apocrita</taxon>
        <taxon>Aculeata</taxon>
        <taxon>Formicoidea</taxon>
        <taxon>Formicidae</taxon>
        <taxon>Myrmicinae</taxon>
        <taxon>Atta</taxon>
    </lineage>
</organism>
<keyword evidence="3 9" id="KW-0808">Transferase</keyword>
<gene>
    <name evidence="9" type="ORF">ALC53_05157</name>
</gene>
<dbReference type="AlphaFoldDB" id="A0A151I490"/>
<evidence type="ECO:0000256" key="5">
    <source>
        <dbReference type="ARBA" id="ARBA00022824"/>
    </source>
</evidence>
<evidence type="ECO:0000256" key="2">
    <source>
        <dbReference type="ARBA" id="ARBA00022676"/>
    </source>
</evidence>
<keyword evidence="6 8" id="KW-1133">Transmembrane helix</keyword>
<name>A0A151I490_9HYME</name>
<dbReference type="STRING" id="520822.A0A151I490"/>
<dbReference type="GO" id="GO:0006506">
    <property type="term" value="P:GPI anchor biosynthetic process"/>
    <property type="evidence" value="ECO:0007669"/>
    <property type="project" value="TreeGrafter"/>
</dbReference>
<dbReference type="PANTHER" id="PTHR22760">
    <property type="entry name" value="GLYCOSYLTRANSFERASE"/>
    <property type="match status" value="1"/>
</dbReference>
<feature type="transmembrane region" description="Helical" evidence="8">
    <location>
        <begin position="163"/>
        <end position="181"/>
    </location>
</feature>
<feature type="transmembrane region" description="Helical" evidence="8">
    <location>
        <begin position="17"/>
        <end position="37"/>
    </location>
</feature>
<dbReference type="PANTHER" id="PTHR22760:SF4">
    <property type="entry name" value="GPI MANNOSYLTRANSFERASE 3"/>
    <property type="match status" value="1"/>
</dbReference>